<proteinExistence type="predicted"/>
<feature type="compositionally biased region" description="Basic and acidic residues" evidence="1">
    <location>
        <begin position="377"/>
        <end position="409"/>
    </location>
</feature>
<comment type="caution">
    <text evidence="2">The sequence shown here is derived from an EMBL/GenBank/DDBJ whole genome shotgun (WGS) entry which is preliminary data.</text>
</comment>
<accession>A0ABQ9WTP2</accession>
<feature type="compositionally biased region" description="Basic and acidic residues" evidence="1">
    <location>
        <begin position="319"/>
        <end position="330"/>
    </location>
</feature>
<feature type="region of interest" description="Disordered" evidence="1">
    <location>
        <begin position="170"/>
        <end position="191"/>
    </location>
</feature>
<dbReference type="EMBL" id="JARBJD010000378">
    <property type="protein sequence ID" value="KAK2942862.1"/>
    <property type="molecule type" value="Genomic_DNA"/>
</dbReference>
<feature type="region of interest" description="Disordered" evidence="1">
    <location>
        <begin position="319"/>
        <end position="629"/>
    </location>
</feature>
<sequence length="687" mass="76742">MYVSGTSVAASAYFTLITSYCSLPLSPNNISQFYATLSIAISPVSPLQLRSVTLHAVVPLFCNDIRGTKPLAAFLWPFLKDLTLNETGEQFVIMCRDDITLLSTLYAFGHQYGDKSIPHLADQDKPYVFFINHNSEPARPDVTLVPTDISDSSSQTLTLTPFFQVWERDDNQQEEKQEQESEGEVLSEKRARGQQELQKWREMRQLYSIVMDSDDSLNSKEDVELISQQLSHVQFSISCQPSIPPRQPVTDLTQNQIWPASSQLYTAKTLTTNLLVGFQQYPLPHDSAVSSYLSSADVAKKEAQRITDQLSHFILEKGEKETAESAEKKPVQLAPNPPLSRELEKEEEEQKQNEDMSKQEDNSESNQLEGDEEKTAEEEGKENQPPKELEKDTPTDGVRERERPPETRQSRSRHLIHTNIRNSPDDNSNKLQKPIPLPPPTESDGGASDEAVHPKQLDSHLDSRVDRVDQRRPSGREQSVPVCERSVGAVCVEGDVSQLSGVDSVGEFEGVESGAGRGERGEGGEEREPVLRERERGGESDETGRCSASASQSEVAGGAERVVGDGGRGVDASETSEEEREAEDNVNSSKQRRRECERHNHPTAPSVSLPTLFPQPEPHKTRLHPSSPTHLHTPIPHTHLMIKMLVESGHCDRRKIGRTDKQRQEDRFVTIPTAFLPPHRSDTSTTL</sequence>
<organism evidence="2 3">
    <name type="scientific">Blattamonas nauphoetae</name>
    <dbReference type="NCBI Taxonomy" id="2049346"/>
    <lineage>
        <taxon>Eukaryota</taxon>
        <taxon>Metamonada</taxon>
        <taxon>Preaxostyla</taxon>
        <taxon>Oxymonadida</taxon>
        <taxon>Blattamonas</taxon>
    </lineage>
</organism>
<feature type="compositionally biased region" description="Basic and acidic residues" evidence="1">
    <location>
        <begin position="517"/>
        <end position="544"/>
    </location>
</feature>
<evidence type="ECO:0000313" key="2">
    <source>
        <dbReference type="EMBL" id="KAK2942862.1"/>
    </source>
</evidence>
<feature type="compositionally biased region" description="Basic and acidic residues" evidence="1">
    <location>
        <begin position="341"/>
        <end position="361"/>
    </location>
</feature>
<reference evidence="2 3" key="1">
    <citation type="journal article" date="2022" name="bioRxiv">
        <title>Genomics of Preaxostyla Flagellates Illuminates Evolutionary Transitions and the Path Towards Mitochondrial Loss.</title>
        <authorList>
            <person name="Novak L.V.F."/>
            <person name="Treitli S.C."/>
            <person name="Pyrih J."/>
            <person name="Halakuc P."/>
            <person name="Pipaliya S.V."/>
            <person name="Vacek V."/>
            <person name="Brzon O."/>
            <person name="Soukal P."/>
            <person name="Eme L."/>
            <person name="Dacks J.B."/>
            <person name="Karnkowska A."/>
            <person name="Elias M."/>
            <person name="Hampl V."/>
        </authorList>
    </citation>
    <scope>NUCLEOTIDE SEQUENCE [LARGE SCALE GENOMIC DNA]</scope>
    <source>
        <strain evidence="2">NAU3</strain>
        <tissue evidence="2">Gut</tissue>
    </source>
</reference>
<keyword evidence="3" id="KW-1185">Reference proteome</keyword>
<evidence type="ECO:0000313" key="3">
    <source>
        <dbReference type="Proteomes" id="UP001281761"/>
    </source>
</evidence>
<feature type="compositionally biased region" description="Basic and acidic residues" evidence="1">
    <location>
        <begin position="170"/>
        <end position="179"/>
    </location>
</feature>
<gene>
    <name evidence="2" type="ORF">BLNAU_22223</name>
</gene>
<name>A0ABQ9WTP2_9EUKA</name>
<feature type="compositionally biased region" description="Basic and acidic residues" evidence="1">
    <location>
        <begin position="450"/>
        <end position="475"/>
    </location>
</feature>
<evidence type="ECO:0000256" key="1">
    <source>
        <dbReference type="SAM" id="MobiDB-lite"/>
    </source>
</evidence>
<feature type="compositionally biased region" description="Acidic residues" evidence="1">
    <location>
        <begin position="574"/>
        <end position="584"/>
    </location>
</feature>
<protein>
    <submittedName>
        <fullName evidence="2">Uncharacterized protein</fullName>
    </submittedName>
</protein>
<dbReference type="Proteomes" id="UP001281761">
    <property type="component" value="Unassembled WGS sequence"/>
</dbReference>